<comment type="caution">
    <text evidence="1">The sequence shown here is derived from an EMBL/GenBank/DDBJ whole genome shotgun (WGS) entry which is preliminary data.</text>
</comment>
<evidence type="ECO:0000313" key="1">
    <source>
        <dbReference type="EMBL" id="KAF8717010.1"/>
    </source>
</evidence>
<evidence type="ECO:0000313" key="2">
    <source>
        <dbReference type="Proteomes" id="UP000636709"/>
    </source>
</evidence>
<proteinExistence type="predicted"/>
<dbReference type="Proteomes" id="UP000636709">
    <property type="component" value="Unassembled WGS sequence"/>
</dbReference>
<name>A0A835C825_9POAL</name>
<reference evidence="1" key="1">
    <citation type="submission" date="2020-07" db="EMBL/GenBank/DDBJ databases">
        <title>Genome sequence and genetic diversity analysis of an under-domesticated orphan crop, white fonio (Digitaria exilis).</title>
        <authorList>
            <person name="Bennetzen J.L."/>
            <person name="Chen S."/>
            <person name="Ma X."/>
            <person name="Wang X."/>
            <person name="Yssel A.E.J."/>
            <person name="Chaluvadi S.R."/>
            <person name="Johnson M."/>
            <person name="Gangashetty P."/>
            <person name="Hamidou F."/>
            <person name="Sanogo M.D."/>
            <person name="Zwaenepoel A."/>
            <person name="Wallace J."/>
            <person name="Van De Peer Y."/>
            <person name="Van Deynze A."/>
        </authorList>
    </citation>
    <scope>NUCLEOTIDE SEQUENCE</scope>
    <source>
        <tissue evidence="1">Leaves</tissue>
    </source>
</reference>
<dbReference type="AlphaFoldDB" id="A0A835C825"/>
<dbReference type="EMBL" id="JACEFO010001719">
    <property type="protein sequence ID" value="KAF8717010.1"/>
    <property type="molecule type" value="Genomic_DNA"/>
</dbReference>
<dbReference type="GO" id="GO:0009627">
    <property type="term" value="P:systemic acquired resistance"/>
    <property type="evidence" value="ECO:0007669"/>
    <property type="project" value="InterPro"/>
</dbReference>
<dbReference type="OrthoDB" id="678526at2759"/>
<dbReference type="SUPFAM" id="SSF47699">
    <property type="entry name" value="Bifunctional inhibitor/lipid-transfer protein/seed storage 2S albumin"/>
    <property type="match status" value="1"/>
</dbReference>
<sequence>MAWASQLPPGYSIEIVRSSVTVDFIVTILRIWNAVGNANEMESSAHAGQRRHLVQPAQNLKQTMIAPAHARDAGAKIIASSEFIFQCSASSSRRTKLEMELQARCLCVVAMLLVAGLAGLEPVHGAGECGKVPVDQVALKLAPCAAATQNPRAKVRAIGRNPKSLCAVMLSNTARQAGVKPAVAMTIPKRCAIANRPVGYKCGQGDDEERSDGT</sequence>
<accession>A0A835C825</accession>
<dbReference type="PANTHER" id="PTHR33122">
    <property type="entry name" value="LIPID BINDING PROTEIN-RELATED"/>
    <property type="match status" value="1"/>
</dbReference>
<keyword evidence="2" id="KW-1185">Reference proteome</keyword>
<protein>
    <recommendedName>
        <fullName evidence="3">Bifunctional inhibitor/plant lipid transfer protein/seed storage helical domain-containing protein</fullName>
    </recommendedName>
</protein>
<evidence type="ECO:0008006" key="3">
    <source>
        <dbReference type="Google" id="ProtNLM"/>
    </source>
</evidence>
<dbReference type="PANTHER" id="PTHR33122:SF76">
    <property type="entry name" value="OS01G0849000 PROTEIN"/>
    <property type="match status" value="1"/>
</dbReference>
<dbReference type="InterPro" id="IPR036312">
    <property type="entry name" value="Bifun_inhib/LTP/seed_sf"/>
</dbReference>
<dbReference type="InterPro" id="IPR039265">
    <property type="entry name" value="DIR1-like"/>
</dbReference>
<dbReference type="GO" id="GO:0005504">
    <property type="term" value="F:fatty acid binding"/>
    <property type="evidence" value="ECO:0007669"/>
    <property type="project" value="InterPro"/>
</dbReference>
<organism evidence="1 2">
    <name type="scientific">Digitaria exilis</name>
    <dbReference type="NCBI Taxonomy" id="1010633"/>
    <lineage>
        <taxon>Eukaryota</taxon>
        <taxon>Viridiplantae</taxon>
        <taxon>Streptophyta</taxon>
        <taxon>Embryophyta</taxon>
        <taxon>Tracheophyta</taxon>
        <taxon>Spermatophyta</taxon>
        <taxon>Magnoliopsida</taxon>
        <taxon>Liliopsida</taxon>
        <taxon>Poales</taxon>
        <taxon>Poaceae</taxon>
        <taxon>PACMAD clade</taxon>
        <taxon>Panicoideae</taxon>
        <taxon>Panicodae</taxon>
        <taxon>Paniceae</taxon>
        <taxon>Anthephorinae</taxon>
        <taxon>Digitaria</taxon>
    </lineage>
</organism>
<gene>
    <name evidence="1" type="ORF">HU200_026119</name>
</gene>